<organism evidence="2 3">
    <name type="scientific">Thalassospira xiamenensis</name>
    <dbReference type="NCBI Taxonomy" id="220697"/>
    <lineage>
        <taxon>Bacteria</taxon>
        <taxon>Pseudomonadati</taxon>
        <taxon>Pseudomonadota</taxon>
        <taxon>Alphaproteobacteria</taxon>
        <taxon>Rhodospirillales</taxon>
        <taxon>Thalassospiraceae</taxon>
        <taxon>Thalassospira</taxon>
    </lineage>
</organism>
<proteinExistence type="predicted"/>
<accession>A0A285U235</accession>
<gene>
    <name evidence="2" type="ORF">SAMN05428964_10924</name>
</gene>
<dbReference type="Proteomes" id="UP000219068">
    <property type="component" value="Unassembled WGS sequence"/>
</dbReference>
<name>A0A285U235_9PROT</name>
<dbReference type="EMBL" id="OBMM01000009">
    <property type="protein sequence ID" value="SOC30382.1"/>
    <property type="molecule type" value="Genomic_DNA"/>
</dbReference>
<evidence type="ECO:0000313" key="2">
    <source>
        <dbReference type="EMBL" id="SOC30382.1"/>
    </source>
</evidence>
<dbReference type="InterPro" id="IPR010330">
    <property type="entry name" value="CoiA_nuc"/>
</dbReference>
<feature type="domain" description="Competence protein CoiA nuclease-like" evidence="1">
    <location>
        <begin position="69"/>
        <end position="159"/>
    </location>
</feature>
<dbReference type="Pfam" id="PF06054">
    <property type="entry name" value="CoiA_nuc"/>
    <property type="match status" value="1"/>
</dbReference>
<evidence type="ECO:0000259" key="1">
    <source>
        <dbReference type="Pfam" id="PF06054"/>
    </source>
</evidence>
<protein>
    <submittedName>
        <fullName evidence="2">Competence protein CoiA-like family protein</fullName>
    </submittedName>
</protein>
<dbReference type="AlphaFoldDB" id="A0A285U235"/>
<evidence type="ECO:0000313" key="3">
    <source>
        <dbReference type="Proteomes" id="UP000219068"/>
    </source>
</evidence>
<reference evidence="2 3" key="1">
    <citation type="submission" date="2017-08" db="EMBL/GenBank/DDBJ databases">
        <authorList>
            <person name="de Groot N.N."/>
        </authorList>
    </citation>
    <scope>NUCLEOTIDE SEQUENCE [LARGE SCALE GENOMIC DNA]</scope>
    <source>
        <strain evidence="2 3">USBA 78</strain>
    </source>
</reference>
<sequence>MPLRCNDCDGNPVVAPWLNAEEWENLRKARKVAGLRFNCCDSPVGMRISKYGVKHFYHLSKGECSSAGESEQHLYVKLLLADIARNAGWSVFLEEAGYTPDGQLWRADVLAKKGNVTIALEAQFSPQSEADYIARTKVYSDSGVRVCWFAGGKALRSIKHIIGKDHTLPLVGLNGDIENGFSVILTPYDDKLRPLSKWAGELINGEWKLGKTISVPASIVMVPKTCPCCRLLFGHQRTVACYPGDIDPEFGNFPVFVSPYTNLNDAQVSFDLKRLCDEASAIHGIQISTASDNQNTWCPKCKADVLWRDWTLDQLEAAWSDIDVRHGSVNVNFWHHNVWCRKDSPIPAPATGWDGERIGPLWVSYGVYSKRTLVEWFRHVKGLPQMAYQAHLRYTQNRHGKLVRQRSRERPPEYTIGGRPRLW</sequence>